<dbReference type="AlphaFoldDB" id="A0AAX6FN56"/>
<accession>A0AAX6FN56</accession>
<evidence type="ECO:0000313" key="9">
    <source>
        <dbReference type="EMBL" id="KAJ6817351.1"/>
    </source>
</evidence>
<feature type="transmembrane region" description="Helical" evidence="7">
    <location>
        <begin position="298"/>
        <end position="318"/>
    </location>
</feature>
<evidence type="ECO:0000256" key="5">
    <source>
        <dbReference type="SAM" id="Coils"/>
    </source>
</evidence>
<keyword evidence="2 7" id="KW-0812">Transmembrane</keyword>
<keyword evidence="4 7" id="KW-0472">Membrane</keyword>
<dbReference type="EMBL" id="JANAVB010027997">
    <property type="protein sequence ID" value="KAJ6817351.1"/>
    <property type="molecule type" value="Genomic_DNA"/>
</dbReference>
<feature type="region of interest" description="Disordered" evidence="6">
    <location>
        <begin position="447"/>
        <end position="472"/>
    </location>
</feature>
<organism evidence="9 10">
    <name type="scientific">Iris pallida</name>
    <name type="common">Sweet iris</name>
    <dbReference type="NCBI Taxonomy" id="29817"/>
    <lineage>
        <taxon>Eukaryota</taxon>
        <taxon>Viridiplantae</taxon>
        <taxon>Streptophyta</taxon>
        <taxon>Embryophyta</taxon>
        <taxon>Tracheophyta</taxon>
        <taxon>Spermatophyta</taxon>
        <taxon>Magnoliopsida</taxon>
        <taxon>Liliopsida</taxon>
        <taxon>Asparagales</taxon>
        <taxon>Iridaceae</taxon>
        <taxon>Iridoideae</taxon>
        <taxon>Irideae</taxon>
        <taxon>Iris</taxon>
    </lineage>
</organism>
<evidence type="ECO:0000256" key="3">
    <source>
        <dbReference type="ARBA" id="ARBA00022989"/>
    </source>
</evidence>
<sequence>MVWKEVFCLLLLFISMAEASSQTMKIFSHFLHVQSNILSSWPILSAGIFVMAAVVLSLFLIFEHLAVYNQPEEQKFLIGLILIVPVYAVESFFSLLNSKVAFTCEIMRDCYEAFALYCFEKYLIACLGGEENTIKLMEKQAEITSSMPLLEGQYEYEDIIIRHPFPLNCLLKNWYLGPHFYYDVKIGIVQYMILKTISALLAIILEFLGVYGEGTFEWHYGYPYLAVVLNFSQTWAMYCLIQFYSVTKEKLDHIKPLAKFLTVKSIVFLTWWQGVIVAFLFSTGFFKGHLAQQLKTRIQDYIICIEMGISAVVHLYVFPARPYQRGERCLHNVAVMADYASLGAPLDPEEVKESGRLSRIHIACSGDRERRLSIPQSVRDVVLGSGEIVVDDLKYTVSHVVKPVERGIAKINETFHQISENVKRHEKRKKKAKDDSYLVPMQSWGEDFSGVYDSQPEGSVSDSGLTRKRHQL</sequence>
<evidence type="ECO:0000256" key="2">
    <source>
        <dbReference type="ARBA" id="ARBA00022692"/>
    </source>
</evidence>
<dbReference type="Pfam" id="PF03619">
    <property type="entry name" value="Solute_trans_a"/>
    <property type="match status" value="1"/>
</dbReference>
<keyword evidence="8" id="KW-0732">Signal</keyword>
<evidence type="ECO:0000256" key="7">
    <source>
        <dbReference type="SAM" id="Phobius"/>
    </source>
</evidence>
<proteinExistence type="predicted"/>
<feature type="transmembrane region" description="Helical" evidence="7">
    <location>
        <begin position="266"/>
        <end position="286"/>
    </location>
</feature>
<gene>
    <name evidence="9" type="ORF">M6B38_412405</name>
</gene>
<feature type="transmembrane region" description="Helical" evidence="7">
    <location>
        <begin position="188"/>
        <end position="212"/>
    </location>
</feature>
<feature type="transmembrane region" description="Helical" evidence="7">
    <location>
        <begin position="43"/>
        <end position="65"/>
    </location>
</feature>
<dbReference type="Proteomes" id="UP001140949">
    <property type="component" value="Unassembled WGS sequence"/>
</dbReference>
<evidence type="ECO:0000256" key="8">
    <source>
        <dbReference type="SAM" id="SignalP"/>
    </source>
</evidence>
<evidence type="ECO:0000256" key="1">
    <source>
        <dbReference type="ARBA" id="ARBA00004141"/>
    </source>
</evidence>
<name>A0AAX6FN56_IRIPA</name>
<feature type="coiled-coil region" evidence="5">
    <location>
        <begin position="408"/>
        <end position="435"/>
    </location>
</feature>
<keyword evidence="10" id="KW-1185">Reference proteome</keyword>
<comment type="subcellular location">
    <subcellularLocation>
        <location evidence="1">Membrane</location>
        <topology evidence="1">Multi-pass membrane protein</topology>
    </subcellularLocation>
</comment>
<evidence type="ECO:0000256" key="4">
    <source>
        <dbReference type="ARBA" id="ARBA00023136"/>
    </source>
</evidence>
<feature type="chain" id="PRO_5043354550" evidence="8">
    <location>
        <begin position="20"/>
        <end position="472"/>
    </location>
</feature>
<feature type="signal peptide" evidence="8">
    <location>
        <begin position="1"/>
        <end position="19"/>
    </location>
</feature>
<comment type="caution">
    <text evidence="9">The sequence shown here is derived from an EMBL/GenBank/DDBJ whole genome shotgun (WGS) entry which is preliminary data.</text>
</comment>
<feature type="transmembrane region" description="Helical" evidence="7">
    <location>
        <begin position="224"/>
        <end position="246"/>
    </location>
</feature>
<dbReference type="PANTHER" id="PTHR23423">
    <property type="entry name" value="ORGANIC SOLUTE TRANSPORTER-RELATED"/>
    <property type="match status" value="1"/>
</dbReference>
<feature type="transmembrane region" description="Helical" evidence="7">
    <location>
        <begin position="77"/>
        <end position="96"/>
    </location>
</feature>
<keyword evidence="5" id="KW-0175">Coiled coil</keyword>
<dbReference type="InterPro" id="IPR005178">
    <property type="entry name" value="Ostalpha/TMEM184C"/>
</dbReference>
<reference evidence="9" key="2">
    <citation type="submission" date="2023-04" db="EMBL/GenBank/DDBJ databases">
        <authorList>
            <person name="Bruccoleri R.E."/>
            <person name="Oakeley E.J."/>
            <person name="Faust A.-M."/>
            <person name="Dessus-Babus S."/>
            <person name="Altorfer M."/>
            <person name="Burckhardt D."/>
            <person name="Oertli M."/>
            <person name="Naumann U."/>
            <person name="Petersen F."/>
            <person name="Wong J."/>
        </authorList>
    </citation>
    <scope>NUCLEOTIDE SEQUENCE</scope>
    <source>
        <strain evidence="9">GSM-AAB239-AS_SAM_17_03QT</strain>
        <tissue evidence="9">Leaf</tissue>
    </source>
</reference>
<reference evidence="9" key="1">
    <citation type="journal article" date="2023" name="GigaByte">
        <title>Genome assembly of the bearded iris, Iris pallida Lam.</title>
        <authorList>
            <person name="Bruccoleri R.E."/>
            <person name="Oakeley E.J."/>
            <person name="Faust A.M.E."/>
            <person name="Altorfer M."/>
            <person name="Dessus-Babus S."/>
            <person name="Burckhardt D."/>
            <person name="Oertli M."/>
            <person name="Naumann U."/>
            <person name="Petersen F."/>
            <person name="Wong J."/>
        </authorList>
    </citation>
    <scope>NUCLEOTIDE SEQUENCE</scope>
    <source>
        <strain evidence="9">GSM-AAB239-AS_SAM_17_03QT</strain>
    </source>
</reference>
<protein>
    <submittedName>
        <fullName evidence="9">Protein LAZ1-like protein 1</fullName>
    </submittedName>
</protein>
<evidence type="ECO:0000256" key="6">
    <source>
        <dbReference type="SAM" id="MobiDB-lite"/>
    </source>
</evidence>
<evidence type="ECO:0000313" key="10">
    <source>
        <dbReference type="Proteomes" id="UP001140949"/>
    </source>
</evidence>
<keyword evidence="3 7" id="KW-1133">Transmembrane helix</keyword>
<dbReference type="SMART" id="SM01417">
    <property type="entry name" value="Solute_trans_a"/>
    <property type="match status" value="1"/>
</dbReference>
<dbReference type="GO" id="GO:0016020">
    <property type="term" value="C:membrane"/>
    <property type="evidence" value="ECO:0007669"/>
    <property type="project" value="UniProtKB-SubCell"/>
</dbReference>